<evidence type="ECO:0000259" key="1">
    <source>
        <dbReference type="Pfam" id="PF00248"/>
    </source>
</evidence>
<accession>A0A9W6EUL3</accession>
<dbReference type="RefSeq" id="WP_281754204.1">
    <property type="nucleotide sequence ID" value="NZ_BRVP01000010.1"/>
</dbReference>
<dbReference type="PANTHER" id="PTHR43364:SF1">
    <property type="entry name" value="OXIDOREDUCTASE YDHF"/>
    <property type="match status" value="1"/>
</dbReference>
<evidence type="ECO:0000313" key="2">
    <source>
        <dbReference type="EMBL" id="GLB52729.1"/>
    </source>
</evidence>
<gene>
    <name evidence="2" type="ORF">NBRC110019_17690</name>
</gene>
<dbReference type="AlphaFoldDB" id="A0A9W6EUL3"/>
<dbReference type="InterPro" id="IPR036812">
    <property type="entry name" value="NAD(P)_OxRdtase_dom_sf"/>
</dbReference>
<sequence length="287" mass="32791">MKNLQISHVVAGTMTWGQWGKKLRTKEMATLQNFCFENGITTFDHADIYGNHTTEADFGKAFLASGLDRSKVQFITKCGVQMMGKNRSHKIKHYNYSKEHILQSVDTSLDHLKTDYLDMLLLHRPSPLLDPAEVGETIKDLKESGKVKHFGVSNFTQVQTDVLNAYVPVETNQIELSLTFHEVMNNGSLEHMMLHKIQPMAWSPLGNYFKKQYPTLKQVMAQLCDKYHVEEDALLIAWVLKHPANIIPVIGTTRFERIKKSLEAKNIPLTIEDWFLMREAVTGHPVP</sequence>
<protein>
    <submittedName>
        <fullName evidence="2">Oxidoreductase</fullName>
    </submittedName>
</protein>
<feature type="domain" description="NADP-dependent oxidoreductase" evidence="1">
    <location>
        <begin position="10"/>
        <end position="279"/>
    </location>
</feature>
<reference evidence="2" key="1">
    <citation type="submission" date="2022-07" db="EMBL/GenBank/DDBJ databases">
        <title>Taxonomy of Novel Oxalotrophic and Methylotrophic Bacteria.</title>
        <authorList>
            <person name="Sahin N."/>
            <person name="Tani A."/>
        </authorList>
    </citation>
    <scope>NUCLEOTIDE SEQUENCE</scope>
    <source>
        <strain evidence="2">AM327</strain>
    </source>
</reference>
<name>A0A9W6EUL3_9FLAO</name>
<evidence type="ECO:0000313" key="3">
    <source>
        <dbReference type="Proteomes" id="UP001143545"/>
    </source>
</evidence>
<dbReference type="EMBL" id="BRVP01000010">
    <property type="protein sequence ID" value="GLB52729.1"/>
    <property type="molecule type" value="Genomic_DNA"/>
</dbReference>
<dbReference type="PANTHER" id="PTHR43364">
    <property type="entry name" value="NADH-SPECIFIC METHYLGLYOXAL REDUCTASE-RELATED"/>
    <property type="match status" value="1"/>
</dbReference>
<dbReference type="Proteomes" id="UP001143545">
    <property type="component" value="Unassembled WGS sequence"/>
</dbReference>
<dbReference type="GO" id="GO:0005829">
    <property type="term" value="C:cytosol"/>
    <property type="evidence" value="ECO:0007669"/>
    <property type="project" value="TreeGrafter"/>
</dbReference>
<dbReference type="InterPro" id="IPR050523">
    <property type="entry name" value="AKR_Detox_Biosynth"/>
</dbReference>
<dbReference type="InterPro" id="IPR023210">
    <property type="entry name" value="NADP_OxRdtase_dom"/>
</dbReference>
<keyword evidence="3" id="KW-1185">Reference proteome</keyword>
<comment type="caution">
    <text evidence="2">The sequence shown here is derived from an EMBL/GenBank/DDBJ whole genome shotgun (WGS) entry which is preliminary data.</text>
</comment>
<dbReference type="Gene3D" id="3.20.20.100">
    <property type="entry name" value="NADP-dependent oxidoreductase domain"/>
    <property type="match status" value="1"/>
</dbReference>
<proteinExistence type="predicted"/>
<dbReference type="Pfam" id="PF00248">
    <property type="entry name" value="Aldo_ket_red"/>
    <property type="match status" value="1"/>
</dbReference>
<dbReference type="SUPFAM" id="SSF51430">
    <property type="entry name" value="NAD(P)-linked oxidoreductase"/>
    <property type="match status" value="1"/>
</dbReference>
<organism evidence="2 3">
    <name type="scientific">Neptunitalea chrysea</name>
    <dbReference type="NCBI Taxonomy" id="1647581"/>
    <lineage>
        <taxon>Bacteria</taxon>
        <taxon>Pseudomonadati</taxon>
        <taxon>Bacteroidota</taxon>
        <taxon>Flavobacteriia</taxon>
        <taxon>Flavobacteriales</taxon>
        <taxon>Flavobacteriaceae</taxon>
        <taxon>Neptunitalea</taxon>
    </lineage>
</organism>